<reference evidence="1 2" key="1">
    <citation type="submission" date="2019-03" db="EMBL/GenBank/DDBJ databases">
        <title>Genomic Encyclopedia of Type Strains, Phase IV (KMG-IV): sequencing the most valuable type-strain genomes for metagenomic binning, comparative biology and taxonomic classification.</title>
        <authorList>
            <person name="Goeker M."/>
        </authorList>
    </citation>
    <scope>NUCLEOTIDE SEQUENCE [LARGE SCALE GENOMIC DNA]</scope>
    <source>
        <strain evidence="1 2">DSM 28697</strain>
    </source>
</reference>
<gene>
    <name evidence="1" type="ORF">EV213_101333</name>
</gene>
<protein>
    <submittedName>
        <fullName evidence="1">Uncharacterized protein</fullName>
    </submittedName>
</protein>
<keyword evidence="2" id="KW-1185">Reference proteome</keyword>
<dbReference type="RefSeq" id="WP_133578725.1">
    <property type="nucleotide sequence ID" value="NZ_SNYJ01000001.1"/>
</dbReference>
<comment type="caution">
    <text evidence="1">The sequence shown here is derived from an EMBL/GenBank/DDBJ whole genome shotgun (WGS) entry which is preliminary data.</text>
</comment>
<dbReference type="Proteomes" id="UP000295632">
    <property type="component" value="Unassembled WGS sequence"/>
</dbReference>
<name>A0A4R6UCQ3_9BACI</name>
<accession>A0A4R6UCQ3</accession>
<dbReference type="EMBL" id="SNYJ01000001">
    <property type="protein sequence ID" value="TDQ42903.1"/>
    <property type="molecule type" value="Genomic_DNA"/>
</dbReference>
<evidence type="ECO:0000313" key="2">
    <source>
        <dbReference type="Proteomes" id="UP000295632"/>
    </source>
</evidence>
<organism evidence="1 2">
    <name type="scientific">Aureibacillus halotolerans</name>
    <dbReference type="NCBI Taxonomy" id="1508390"/>
    <lineage>
        <taxon>Bacteria</taxon>
        <taxon>Bacillati</taxon>
        <taxon>Bacillota</taxon>
        <taxon>Bacilli</taxon>
        <taxon>Bacillales</taxon>
        <taxon>Bacillaceae</taxon>
        <taxon>Aureibacillus</taxon>
    </lineage>
</organism>
<evidence type="ECO:0000313" key="1">
    <source>
        <dbReference type="EMBL" id="TDQ42903.1"/>
    </source>
</evidence>
<sequence length="119" mass="14165">MMNWSKGWLDQEILGHPVQFYWEFNEQDFILKVRLFQDNQLAKTDLKQLRTDISSLCDGVTDSKGKPTRHTYGLYNSLYKWSFDFKECEFKDIMNNVQSITDTIHPLLEQYGTESREND</sequence>
<proteinExistence type="predicted"/>
<dbReference type="AlphaFoldDB" id="A0A4R6UCQ3"/>